<evidence type="ECO:0000256" key="2">
    <source>
        <dbReference type="SAM" id="Phobius"/>
    </source>
</evidence>
<feature type="transmembrane region" description="Helical" evidence="2">
    <location>
        <begin position="399"/>
        <end position="417"/>
    </location>
</feature>
<evidence type="ECO:0000313" key="3">
    <source>
        <dbReference type="EMBL" id="GBG25114.1"/>
    </source>
</evidence>
<feature type="region of interest" description="Disordered" evidence="1">
    <location>
        <begin position="736"/>
        <end position="770"/>
    </location>
</feature>
<reference evidence="3 4" key="1">
    <citation type="submission" date="2017-12" db="EMBL/GenBank/DDBJ databases">
        <title>Sequencing, de novo assembly and annotation of complete genome of a new Thraustochytrid species, strain FCC1311.</title>
        <authorList>
            <person name="Sedici K."/>
            <person name="Godart F."/>
            <person name="Aiese Cigliano R."/>
            <person name="Sanseverino W."/>
            <person name="Barakat M."/>
            <person name="Ortet P."/>
            <person name="Marechal E."/>
            <person name="Cagnac O."/>
            <person name="Amato A."/>
        </authorList>
    </citation>
    <scope>NUCLEOTIDE SEQUENCE [LARGE SCALE GENOMIC DNA]</scope>
</reference>
<feature type="transmembrane region" description="Helical" evidence="2">
    <location>
        <begin position="517"/>
        <end position="536"/>
    </location>
</feature>
<dbReference type="Proteomes" id="UP000241890">
    <property type="component" value="Unassembled WGS sequence"/>
</dbReference>
<feature type="transmembrane region" description="Helical" evidence="2">
    <location>
        <begin position="477"/>
        <end position="497"/>
    </location>
</feature>
<dbReference type="PANTHER" id="PTHR36840">
    <property type="entry name" value="BLL5714 PROTEIN"/>
    <property type="match status" value="1"/>
</dbReference>
<feature type="compositionally biased region" description="Acidic residues" evidence="1">
    <location>
        <begin position="18"/>
        <end position="44"/>
    </location>
</feature>
<feature type="region of interest" description="Disordered" evidence="1">
    <location>
        <begin position="647"/>
        <end position="688"/>
    </location>
</feature>
<keyword evidence="2" id="KW-1133">Transmembrane helix</keyword>
<evidence type="ECO:0000313" key="4">
    <source>
        <dbReference type="Proteomes" id="UP000241890"/>
    </source>
</evidence>
<dbReference type="Pfam" id="PF06772">
    <property type="entry name" value="LtrA"/>
    <property type="match status" value="1"/>
</dbReference>
<dbReference type="InterPro" id="IPR010640">
    <property type="entry name" value="Low_temperature_requirement_A"/>
</dbReference>
<feature type="compositionally biased region" description="Acidic residues" evidence="1">
    <location>
        <begin position="674"/>
        <end position="688"/>
    </location>
</feature>
<keyword evidence="2" id="KW-0812">Transmembrane</keyword>
<evidence type="ECO:0000256" key="1">
    <source>
        <dbReference type="SAM" id="MobiDB-lite"/>
    </source>
</evidence>
<protein>
    <submittedName>
        <fullName evidence="3">Uncharacterized protein</fullName>
    </submittedName>
</protein>
<feature type="region of interest" description="Disordered" evidence="1">
    <location>
        <begin position="591"/>
        <end position="612"/>
    </location>
</feature>
<proteinExistence type="predicted"/>
<feature type="transmembrane region" description="Helical" evidence="2">
    <location>
        <begin position="373"/>
        <end position="393"/>
    </location>
</feature>
<sequence length="770" mass="87622">MPRRAKDDSAVMPRTGSFDEELDDEDVDARELDGDLDSCDEVEVEINVPELGRMRSKSADSVMGMNERDDDDEDNTETQSETAKQRRRSTAETFRKSFMRSSFRRRRRSSSVGSSGQGLDPAFVEDIRQSLLEYSRIIQKRQGVGSGLYATPETTHDWGQKQKEHRVNWADLFMDLVFVGTAFQEGKLISDTLLTKRWIGFFYFYTTFAVLHECWSLKLHFSSRFNSDDIAHKIFDIFEVLIVALMAGHLSVTVADFEDSSNSQLLGVVSCKVAHQFFHLLRWLELYAYSDKVIVRRQSEAFSAELLLGSIPLLGALALVVMRFDAVYVSLCLSASTIFEVGLELSRALYLRQSDKVRLHAVPMHIEYCTHRYGEWTMLMLGEGVMQIIIVNFDQMLERYLTFVPAYLLMAALRILYYSSQPFKAQGHALNQSVRRGFIWLQLQPVESSLIVCVGIGLKELLKNSYAIGKPEYAHYTWFFCISTSSLLVLVWLASFLHNGLHREFLSLPPRIRNLKLFTYTGNFMLSLALLVVVPFHLKSYVVVSVALGICTLQVFTHDLWHRISKENESDEKYLRSLHLVNALSRPLARTAAARTGPSDDESPAAGGSAQVAPGVVAIMEKHRQRIEESFKHTFSFGSMLKSEDAVPHGIRVNKPQGRSKKGQRHEDDKDAVAEEEEDDYDEEVGEQEAVDNVELERHLLRNPELQADLLDLMHRYPHHDIQDGLRVLIKCNASSRKKTKLRKSRNKARRHRDADKKRGPDAGPNAGSL</sequence>
<organism evidence="3 4">
    <name type="scientific">Hondaea fermentalgiana</name>
    <dbReference type="NCBI Taxonomy" id="2315210"/>
    <lineage>
        <taxon>Eukaryota</taxon>
        <taxon>Sar</taxon>
        <taxon>Stramenopiles</taxon>
        <taxon>Bigyra</taxon>
        <taxon>Labyrinthulomycetes</taxon>
        <taxon>Thraustochytrida</taxon>
        <taxon>Thraustochytriidae</taxon>
        <taxon>Hondaea</taxon>
    </lineage>
</organism>
<dbReference type="OrthoDB" id="46634at2759"/>
<comment type="caution">
    <text evidence="3">The sequence shown here is derived from an EMBL/GenBank/DDBJ whole genome shotgun (WGS) entry which is preliminary data.</text>
</comment>
<feature type="region of interest" description="Disordered" evidence="1">
    <location>
        <begin position="1"/>
        <end position="92"/>
    </location>
</feature>
<dbReference type="PANTHER" id="PTHR36840:SF1">
    <property type="entry name" value="BLL5714 PROTEIN"/>
    <property type="match status" value="1"/>
</dbReference>
<feature type="compositionally biased region" description="Basic residues" evidence="1">
    <location>
        <begin position="736"/>
        <end position="752"/>
    </location>
</feature>
<keyword evidence="2" id="KW-0472">Membrane</keyword>
<dbReference type="AlphaFoldDB" id="A0A2R5GBJ8"/>
<keyword evidence="4" id="KW-1185">Reference proteome</keyword>
<dbReference type="InParanoid" id="A0A2R5GBJ8"/>
<dbReference type="EMBL" id="BEYU01000011">
    <property type="protein sequence ID" value="GBG25114.1"/>
    <property type="molecule type" value="Genomic_DNA"/>
</dbReference>
<accession>A0A2R5GBJ8</accession>
<gene>
    <name evidence="3" type="ORF">FCC1311_013322</name>
</gene>
<name>A0A2R5GBJ8_9STRA</name>
<feature type="transmembrane region" description="Helical" evidence="2">
    <location>
        <begin position="302"/>
        <end position="322"/>
    </location>
</feature>